<evidence type="ECO:0000259" key="10">
    <source>
        <dbReference type="PROSITE" id="PS50217"/>
    </source>
</evidence>
<accession>A0ABD0YB37</accession>
<dbReference type="SUPFAM" id="SSF57959">
    <property type="entry name" value="Leucine zipper domain"/>
    <property type="match status" value="1"/>
</dbReference>
<comment type="caution">
    <text evidence="11">The sequence shown here is derived from an EMBL/GenBank/DDBJ whole genome shotgun (WGS) entry which is preliminary data.</text>
</comment>
<keyword evidence="6" id="KW-0804">Transcription</keyword>
<dbReference type="CDD" id="cd14718">
    <property type="entry name" value="bZIP_Maf_large"/>
    <property type="match status" value="1"/>
</dbReference>
<dbReference type="PANTHER" id="PTHR10129">
    <property type="entry name" value="TRANSCRIPTION FACTOR MAF"/>
    <property type="match status" value="1"/>
</dbReference>
<evidence type="ECO:0000313" key="12">
    <source>
        <dbReference type="Proteomes" id="UP001558652"/>
    </source>
</evidence>
<dbReference type="PROSITE" id="PS50217">
    <property type="entry name" value="BZIP"/>
    <property type="match status" value="1"/>
</dbReference>
<name>A0ABD0YB37_9HEMI</name>
<evidence type="ECO:0000256" key="2">
    <source>
        <dbReference type="ARBA" id="ARBA00008500"/>
    </source>
</evidence>
<proteinExistence type="inferred from homology"/>
<comment type="similarity">
    <text evidence="2">Belongs to the bZIP family. Maf subfamily.</text>
</comment>
<protein>
    <recommendedName>
        <fullName evidence="10">BZIP domain-containing protein</fullName>
    </recommendedName>
</protein>
<evidence type="ECO:0000256" key="7">
    <source>
        <dbReference type="ARBA" id="ARBA00023242"/>
    </source>
</evidence>
<dbReference type="Proteomes" id="UP001558652">
    <property type="component" value="Unassembled WGS sequence"/>
</dbReference>
<evidence type="ECO:0000256" key="1">
    <source>
        <dbReference type="ARBA" id="ARBA00004123"/>
    </source>
</evidence>
<evidence type="ECO:0000313" key="11">
    <source>
        <dbReference type="EMBL" id="KAL1124548.1"/>
    </source>
</evidence>
<dbReference type="InterPro" id="IPR046347">
    <property type="entry name" value="bZIP_sf"/>
</dbReference>
<dbReference type="InterPro" id="IPR004827">
    <property type="entry name" value="bZIP"/>
</dbReference>
<evidence type="ECO:0000256" key="5">
    <source>
        <dbReference type="ARBA" id="ARBA00023125"/>
    </source>
</evidence>
<dbReference type="Pfam" id="PF03131">
    <property type="entry name" value="bZIP_Maf"/>
    <property type="match status" value="1"/>
</dbReference>
<dbReference type="SUPFAM" id="SSF47454">
    <property type="entry name" value="A DNA-binding domain in eukaryotic transcription factors"/>
    <property type="match status" value="1"/>
</dbReference>
<keyword evidence="5" id="KW-0238">DNA-binding</keyword>
<evidence type="ECO:0000256" key="4">
    <source>
        <dbReference type="ARBA" id="ARBA00023015"/>
    </source>
</evidence>
<keyword evidence="3" id="KW-0678">Repressor</keyword>
<feature type="region of interest" description="Disordered" evidence="9">
    <location>
        <begin position="35"/>
        <end position="75"/>
    </location>
</feature>
<dbReference type="SMART" id="SM00338">
    <property type="entry name" value="BRLZ"/>
    <property type="match status" value="1"/>
</dbReference>
<dbReference type="InterPro" id="IPR004826">
    <property type="entry name" value="bZIP_Maf"/>
</dbReference>
<dbReference type="PANTHER" id="PTHR10129:SF44">
    <property type="entry name" value="TRAFFIC JAM, ISOFORM C"/>
    <property type="match status" value="1"/>
</dbReference>
<evidence type="ECO:0000256" key="6">
    <source>
        <dbReference type="ARBA" id="ARBA00023163"/>
    </source>
</evidence>
<evidence type="ECO:0000256" key="8">
    <source>
        <dbReference type="SAM" id="Coils"/>
    </source>
</evidence>
<dbReference type="GO" id="GO:0003677">
    <property type="term" value="F:DNA binding"/>
    <property type="evidence" value="ECO:0007669"/>
    <property type="project" value="UniProtKB-KW"/>
</dbReference>
<dbReference type="Gene3D" id="1.20.5.170">
    <property type="match status" value="1"/>
</dbReference>
<dbReference type="InterPro" id="IPR024874">
    <property type="entry name" value="Transcription_factor_Maf_fam"/>
</dbReference>
<reference evidence="11 12" key="1">
    <citation type="submission" date="2024-07" db="EMBL/GenBank/DDBJ databases">
        <title>Chromosome-level genome assembly of the water stick insect Ranatra chinensis (Heteroptera: Nepidae).</title>
        <authorList>
            <person name="Liu X."/>
        </authorList>
    </citation>
    <scope>NUCLEOTIDE SEQUENCE [LARGE SCALE GENOMIC DNA]</scope>
    <source>
        <strain evidence="11">Cailab_2021Rc</strain>
        <tissue evidence="11">Muscle</tissue>
    </source>
</reference>
<dbReference type="EMBL" id="JBFDAA010000010">
    <property type="protein sequence ID" value="KAL1124548.1"/>
    <property type="molecule type" value="Genomic_DNA"/>
</dbReference>
<dbReference type="AlphaFoldDB" id="A0ABD0YB37"/>
<comment type="subcellular location">
    <subcellularLocation>
        <location evidence="1">Nucleus</location>
    </subcellularLocation>
</comment>
<dbReference type="FunFam" id="1.20.5.170:FF:000011">
    <property type="entry name" value="Transcription factor MafG, putative"/>
    <property type="match status" value="1"/>
</dbReference>
<dbReference type="InterPro" id="IPR008917">
    <property type="entry name" value="TF_DNA-bd_sf"/>
</dbReference>
<feature type="coiled-coil region" evidence="8">
    <location>
        <begin position="189"/>
        <end position="216"/>
    </location>
</feature>
<gene>
    <name evidence="11" type="ORF">AAG570_001174</name>
</gene>
<feature type="domain" description="BZIP" evidence="10">
    <location>
        <begin position="164"/>
        <end position="227"/>
    </location>
</feature>
<keyword evidence="8" id="KW-0175">Coiled coil</keyword>
<keyword evidence="4" id="KW-0805">Transcription regulation</keyword>
<dbReference type="GO" id="GO:0005634">
    <property type="term" value="C:nucleus"/>
    <property type="evidence" value="ECO:0007669"/>
    <property type="project" value="UniProtKB-SubCell"/>
</dbReference>
<evidence type="ECO:0000256" key="3">
    <source>
        <dbReference type="ARBA" id="ARBA00022491"/>
    </source>
</evidence>
<evidence type="ECO:0000256" key="9">
    <source>
        <dbReference type="SAM" id="MobiDB-lite"/>
    </source>
</evidence>
<keyword evidence="12" id="KW-1185">Reference proteome</keyword>
<keyword evidence="7" id="KW-0539">Nucleus</keyword>
<sequence>METGENQLPDEYVQEFVLDHLEDVPVKRENCEAERLPSMLTCGGDTPPESESPGSPPPGHYRPDRPPHPRVHLHHHQPPVDEMVWLTQPLRQEAPLDLRPNCPGELPPEEWVALQPHPSVIAGPHPQRPCGLSPDIIDDDLLMCLSVRELNKRLHGFPREAVQKLKQKRRTLKNRGYAQNCRSKRLHQRHELEMTNRNLQAELHRLKMELTRVGQERDVYKHRYETLRKRFLNDPPSGPGSPELYL</sequence>
<organism evidence="11 12">
    <name type="scientific">Ranatra chinensis</name>
    <dbReference type="NCBI Taxonomy" id="642074"/>
    <lineage>
        <taxon>Eukaryota</taxon>
        <taxon>Metazoa</taxon>
        <taxon>Ecdysozoa</taxon>
        <taxon>Arthropoda</taxon>
        <taxon>Hexapoda</taxon>
        <taxon>Insecta</taxon>
        <taxon>Pterygota</taxon>
        <taxon>Neoptera</taxon>
        <taxon>Paraneoptera</taxon>
        <taxon>Hemiptera</taxon>
        <taxon>Heteroptera</taxon>
        <taxon>Panheteroptera</taxon>
        <taxon>Nepomorpha</taxon>
        <taxon>Nepidae</taxon>
        <taxon>Ranatrinae</taxon>
        <taxon>Ranatra</taxon>
    </lineage>
</organism>